<dbReference type="InterPro" id="IPR029759">
    <property type="entry name" value="GPX_AS"/>
</dbReference>
<evidence type="ECO:0000256" key="6">
    <source>
        <dbReference type="RuleBase" id="RU000499"/>
    </source>
</evidence>
<evidence type="ECO:0000256" key="4">
    <source>
        <dbReference type="ARBA" id="ARBA00023002"/>
    </source>
</evidence>
<dbReference type="Pfam" id="PF00255">
    <property type="entry name" value="GSHPx"/>
    <property type="match status" value="1"/>
</dbReference>
<dbReference type="InterPro" id="IPR029760">
    <property type="entry name" value="GPX_CS"/>
</dbReference>
<keyword evidence="3" id="KW-0712">Selenocysteine</keyword>
<dbReference type="EMBL" id="GIIL01001357">
    <property type="protein sequence ID" value="NOV45083.1"/>
    <property type="molecule type" value="Transcribed_RNA"/>
</dbReference>
<feature type="domain" description="Thioredoxin" evidence="7">
    <location>
        <begin position="7"/>
        <end position="166"/>
    </location>
</feature>
<dbReference type="AlphaFoldDB" id="A0A6M2DFI5"/>
<sequence length="166" mass="18664">MANPEDPKSAKSIYEFTAKNIQGEDVSLEKYRGKVCIIVNVASQCGYTTNHYKELSELMDKYKDQGLSILAFPCNQFGGQEPGTNEEIVCFAAQKNAKFDMFEKVNVNGDAHPLWIYLKHKQGGTLGNFIKWNFTKFIIDKEGQPVERTGPSTSPLALCKTLEKLF</sequence>
<dbReference type="PANTHER" id="PTHR11592:SF134">
    <property type="entry name" value="PHOSPHOLIPID HYDROPEROXIDE GLUTATHIONE PEROXIDASE"/>
    <property type="match status" value="1"/>
</dbReference>
<proteinExistence type="inferred from homology"/>
<evidence type="ECO:0000256" key="3">
    <source>
        <dbReference type="ARBA" id="ARBA00022933"/>
    </source>
</evidence>
<dbReference type="PIRSF" id="PIRSF000303">
    <property type="entry name" value="Glutathion_perox"/>
    <property type="match status" value="1"/>
</dbReference>
<dbReference type="InterPro" id="IPR013766">
    <property type="entry name" value="Thioredoxin_domain"/>
</dbReference>
<dbReference type="PROSITE" id="PS00763">
    <property type="entry name" value="GLUTATHIONE_PEROXID_2"/>
    <property type="match status" value="1"/>
</dbReference>
<dbReference type="FunFam" id="3.40.30.10:FF:000025">
    <property type="entry name" value="Glutathione peroxidase"/>
    <property type="match status" value="1"/>
</dbReference>
<dbReference type="GO" id="GO:0004601">
    <property type="term" value="F:peroxidase activity"/>
    <property type="evidence" value="ECO:0007669"/>
    <property type="project" value="UniProtKB-KW"/>
</dbReference>
<dbReference type="GO" id="GO:0006979">
    <property type="term" value="P:response to oxidative stress"/>
    <property type="evidence" value="ECO:0007669"/>
    <property type="project" value="InterPro"/>
</dbReference>
<keyword evidence="4 6" id="KW-0560">Oxidoreductase</keyword>
<dbReference type="CDD" id="cd00340">
    <property type="entry name" value="GSH_Peroxidase"/>
    <property type="match status" value="1"/>
</dbReference>
<evidence type="ECO:0000259" key="7">
    <source>
        <dbReference type="PROSITE" id="PS51352"/>
    </source>
</evidence>
<evidence type="ECO:0000256" key="1">
    <source>
        <dbReference type="ARBA" id="ARBA00006926"/>
    </source>
</evidence>
<protein>
    <recommendedName>
        <fullName evidence="6">Glutathione peroxidase</fullName>
    </recommendedName>
</protein>
<evidence type="ECO:0000313" key="8">
    <source>
        <dbReference type="EMBL" id="NOV45083.1"/>
    </source>
</evidence>
<dbReference type="SUPFAM" id="SSF52833">
    <property type="entry name" value="Thioredoxin-like"/>
    <property type="match status" value="1"/>
</dbReference>
<dbReference type="InterPro" id="IPR000889">
    <property type="entry name" value="Glutathione_peroxidase"/>
</dbReference>
<comment type="similarity">
    <text evidence="1 6">Belongs to the glutathione peroxidase family.</text>
</comment>
<dbReference type="PROSITE" id="PS00460">
    <property type="entry name" value="GLUTATHIONE_PEROXID_1"/>
    <property type="match status" value="1"/>
</dbReference>
<evidence type="ECO:0000256" key="2">
    <source>
        <dbReference type="ARBA" id="ARBA00022559"/>
    </source>
</evidence>
<dbReference type="InterPro" id="IPR036249">
    <property type="entry name" value="Thioredoxin-like_sf"/>
</dbReference>
<dbReference type="Gene3D" id="3.40.30.10">
    <property type="entry name" value="Glutaredoxin"/>
    <property type="match status" value="1"/>
</dbReference>
<organism evidence="8">
    <name type="scientific">Xenopsylla cheopis</name>
    <name type="common">Oriental rat flea</name>
    <name type="synonym">Pulex cheopis</name>
    <dbReference type="NCBI Taxonomy" id="163159"/>
    <lineage>
        <taxon>Eukaryota</taxon>
        <taxon>Metazoa</taxon>
        <taxon>Ecdysozoa</taxon>
        <taxon>Arthropoda</taxon>
        <taxon>Hexapoda</taxon>
        <taxon>Insecta</taxon>
        <taxon>Pterygota</taxon>
        <taxon>Neoptera</taxon>
        <taxon>Endopterygota</taxon>
        <taxon>Siphonaptera</taxon>
        <taxon>Pulicidae</taxon>
        <taxon>Xenopsyllinae</taxon>
        <taxon>Xenopsylla</taxon>
    </lineage>
</organism>
<evidence type="ECO:0000256" key="5">
    <source>
        <dbReference type="PIRSR" id="PIRSR000303-1"/>
    </source>
</evidence>
<feature type="active site" evidence="5">
    <location>
        <position position="45"/>
    </location>
</feature>
<name>A0A6M2DFI5_XENCH</name>
<keyword evidence="2 6" id="KW-0575">Peroxidase</keyword>
<reference evidence="8" key="1">
    <citation type="submission" date="2020-03" db="EMBL/GenBank/DDBJ databases">
        <title>Transcriptomic Profiling of the Digestive Tract of the Rat Flea, Xenopsylla cheopis, Following Blood Feeding and Infection with Yersinia pestis.</title>
        <authorList>
            <person name="Bland D.M."/>
            <person name="Martens C.A."/>
            <person name="Virtaneva K."/>
            <person name="Kanakabandi K."/>
            <person name="Long D."/>
            <person name="Rosenke R."/>
            <person name="Saturday G.A."/>
            <person name="Hoyt F.H."/>
            <person name="Bruno D.P."/>
            <person name="Ribeiro J.M.C."/>
            <person name="Hinnebusch J."/>
        </authorList>
    </citation>
    <scope>NUCLEOTIDE SEQUENCE</scope>
</reference>
<dbReference type="PROSITE" id="PS51355">
    <property type="entry name" value="GLUTATHIONE_PEROXID_3"/>
    <property type="match status" value="1"/>
</dbReference>
<accession>A0A6M2DFI5</accession>
<dbReference type="PANTHER" id="PTHR11592">
    <property type="entry name" value="GLUTATHIONE PEROXIDASE"/>
    <property type="match status" value="1"/>
</dbReference>
<dbReference type="PROSITE" id="PS51352">
    <property type="entry name" value="THIOREDOXIN_2"/>
    <property type="match status" value="1"/>
</dbReference>
<dbReference type="PRINTS" id="PR01011">
    <property type="entry name" value="GLUTPROXDASE"/>
</dbReference>